<protein>
    <recommendedName>
        <fullName evidence="4">Endonuclease/exonuclease/phosphatase family protein</fullName>
    </recommendedName>
</protein>
<dbReference type="AlphaFoldDB" id="A0A4R4YHQ8"/>
<keyword evidence="3" id="KW-1185">Reference proteome</keyword>
<keyword evidence="1" id="KW-0732">Signal</keyword>
<evidence type="ECO:0000313" key="3">
    <source>
        <dbReference type="Proteomes" id="UP000295302"/>
    </source>
</evidence>
<comment type="caution">
    <text evidence="2">The sequence shown here is derived from an EMBL/GenBank/DDBJ whole genome shotgun (WGS) entry which is preliminary data.</text>
</comment>
<dbReference type="RefSeq" id="WP_223190487.1">
    <property type="nucleotide sequence ID" value="NZ_SMKQ01000111.1"/>
</dbReference>
<dbReference type="Proteomes" id="UP000295302">
    <property type="component" value="Unassembled WGS sequence"/>
</dbReference>
<accession>A0A4R4YHQ8</accession>
<evidence type="ECO:0000256" key="1">
    <source>
        <dbReference type="SAM" id="SignalP"/>
    </source>
</evidence>
<organism evidence="2 3">
    <name type="scientific">Nonomuraea terrae</name>
    <dbReference type="NCBI Taxonomy" id="2530383"/>
    <lineage>
        <taxon>Bacteria</taxon>
        <taxon>Bacillati</taxon>
        <taxon>Actinomycetota</taxon>
        <taxon>Actinomycetes</taxon>
        <taxon>Streptosporangiales</taxon>
        <taxon>Streptosporangiaceae</taxon>
        <taxon>Nonomuraea</taxon>
    </lineage>
</organism>
<feature type="non-terminal residue" evidence="2">
    <location>
        <position position="143"/>
    </location>
</feature>
<feature type="signal peptide" evidence="1">
    <location>
        <begin position="1"/>
        <end position="23"/>
    </location>
</feature>
<proteinExistence type="predicted"/>
<name>A0A4R4YHQ8_9ACTN</name>
<reference evidence="2 3" key="1">
    <citation type="submission" date="2019-03" db="EMBL/GenBank/DDBJ databases">
        <title>Draft genome sequences of novel Actinobacteria.</title>
        <authorList>
            <person name="Sahin N."/>
            <person name="Ay H."/>
            <person name="Saygin H."/>
        </authorList>
    </citation>
    <scope>NUCLEOTIDE SEQUENCE [LARGE SCALE GENOMIC DNA]</scope>
    <source>
        <strain evidence="2 3">CH32</strain>
    </source>
</reference>
<sequence length="143" mass="15208">MSHMVWGLVLTLAASALTAPARAEPPVTLSAMTWNVCTGTNSLCPLYRASAVELAENIGRHALGAPIEPGVIFLQEFCTGATGTLELWLERRTGRSWTIGSWGLTSHDGTPYACHPDRLGRPRGAQSIAVAVAGERAAFETHP</sequence>
<evidence type="ECO:0008006" key="4">
    <source>
        <dbReference type="Google" id="ProtNLM"/>
    </source>
</evidence>
<gene>
    <name evidence="2" type="ORF">E1286_28750</name>
</gene>
<dbReference type="EMBL" id="SMKQ01000111">
    <property type="protein sequence ID" value="TDD43554.1"/>
    <property type="molecule type" value="Genomic_DNA"/>
</dbReference>
<feature type="chain" id="PRO_5020327975" description="Endonuclease/exonuclease/phosphatase family protein" evidence="1">
    <location>
        <begin position="24"/>
        <end position="143"/>
    </location>
</feature>
<evidence type="ECO:0000313" key="2">
    <source>
        <dbReference type="EMBL" id="TDD43554.1"/>
    </source>
</evidence>